<reference evidence="1 2" key="1">
    <citation type="submission" date="2024-02" db="EMBL/GenBank/DDBJ databases">
        <title>Rhodopirellula caenicola NBRC 110016.</title>
        <authorList>
            <person name="Ichikawa N."/>
            <person name="Katano-Makiyama Y."/>
            <person name="Hidaka K."/>
        </authorList>
    </citation>
    <scope>NUCLEOTIDE SEQUENCE [LARGE SCALE GENOMIC DNA]</scope>
    <source>
        <strain evidence="1 2">NBRC 110016</strain>
    </source>
</reference>
<proteinExistence type="predicted"/>
<accession>A0ABP9VIT7</accession>
<evidence type="ECO:0000313" key="1">
    <source>
        <dbReference type="EMBL" id="GAA5504686.1"/>
    </source>
</evidence>
<gene>
    <name evidence="1" type="ORF">Rcae01_00125</name>
</gene>
<comment type="caution">
    <text evidence="1">The sequence shown here is derived from an EMBL/GenBank/DDBJ whole genome shotgun (WGS) entry which is preliminary data.</text>
</comment>
<name>A0ABP9VIT7_9BACT</name>
<dbReference type="EMBL" id="BAABRO010000001">
    <property type="protein sequence ID" value="GAA5504686.1"/>
    <property type="molecule type" value="Genomic_DNA"/>
</dbReference>
<organism evidence="1 2">
    <name type="scientific">Novipirellula caenicola</name>
    <dbReference type="NCBI Taxonomy" id="1536901"/>
    <lineage>
        <taxon>Bacteria</taxon>
        <taxon>Pseudomonadati</taxon>
        <taxon>Planctomycetota</taxon>
        <taxon>Planctomycetia</taxon>
        <taxon>Pirellulales</taxon>
        <taxon>Pirellulaceae</taxon>
        <taxon>Novipirellula</taxon>
    </lineage>
</organism>
<evidence type="ECO:0000313" key="2">
    <source>
        <dbReference type="Proteomes" id="UP001416858"/>
    </source>
</evidence>
<keyword evidence="2" id="KW-1185">Reference proteome</keyword>
<protein>
    <submittedName>
        <fullName evidence="1">Uncharacterized protein</fullName>
    </submittedName>
</protein>
<dbReference type="Proteomes" id="UP001416858">
    <property type="component" value="Unassembled WGS sequence"/>
</dbReference>
<sequence>MIDQPNNFYSEAARAAPSISNVLLVATGRRPRASPLPDAGGPRLAKTIYHSMKSTIWRRVPQSSMLLSPQVVRACTA</sequence>